<protein>
    <recommendedName>
        <fullName evidence="3">IS630 family transposase</fullName>
    </recommendedName>
</protein>
<gene>
    <name evidence="1" type="ORF">Aau02nite_14920</name>
</gene>
<dbReference type="RefSeq" id="WP_212987570.1">
    <property type="nucleotide sequence ID" value="NZ_BAABEA010000044.1"/>
</dbReference>
<organism evidence="1 2">
    <name type="scientific">Actinoplanes auranticolor</name>
    <dbReference type="NCBI Taxonomy" id="47988"/>
    <lineage>
        <taxon>Bacteria</taxon>
        <taxon>Bacillati</taxon>
        <taxon>Actinomycetota</taxon>
        <taxon>Actinomycetes</taxon>
        <taxon>Micromonosporales</taxon>
        <taxon>Micromonosporaceae</taxon>
        <taxon>Actinoplanes</taxon>
    </lineage>
</organism>
<dbReference type="Proteomes" id="UP000681340">
    <property type="component" value="Unassembled WGS sequence"/>
</dbReference>
<evidence type="ECO:0000313" key="2">
    <source>
        <dbReference type="Proteomes" id="UP000681340"/>
    </source>
</evidence>
<accession>A0A919VJE0</accession>
<keyword evidence="2" id="KW-1185">Reference proteome</keyword>
<comment type="caution">
    <text evidence="1">The sequence shown here is derived from an EMBL/GenBank/DDBJ whole genome shotgun (WGS) entry which is preliminary data.</text>
</comment>
<reference evidence="1" key="1">
    <citation type="submission" date="2021-03" db="EMBL/GenBank/DDBJ databases">
        <title>Whole genome shotgun sequence of Actinoplanes auranticolor NBRC 12245.</title>
        <authorList>
            <person name="Komaki H."/>
            <person name="Tamura T."/>
        </authorList>
    </citation>
    <scope>NUCLEOTIDE SEQUENCE</scope>
    <source>
        <strain evidence="1">NBRC 12245</strain>
    </source>
</reference>
<evidence type="ECO:0000313" key="1">
    <source>
        <dbReference type="EMBL" id="GIM65125.1"/>
    </source>
</evidence>
<dbReference type="EMBL" id="BOQL01000015">
    <property type="protein sequence ID" value="GIM65125.1"/>
    <property type="molecule type" value="Genomic_DNA"/>
</dbReference>
<name>A0A919VJE0_9ACTN</name>
<evidence type="ECO:0008006" key="3">
    <source>
        <dbReference type="Google" id="ProtNLM"/>
    </source>
</evidence>
<sequence>MPNPSAVPIVLTGDEREQLQAWSRRPSSAQALAMRSRVVLPLVNLALRGGPARP</sequence>
<proteinExistence type="predicted"/>
<dbReference type="AlphaFoldDB" id="A0A919VJE0"/>